<reference evidence="2" key="1">
    <citation type="submission" date="2023-07" db="EMBL/GenBank/DDBJ databases">
        <title>Isolating and identifying novel microbial strains from the Mariana Trench.</title>
        <authorList>
            <person name="Fu H."/>
        </authorList>
    </citation>
    <scope>NUCLEOTIDE SEQUENCE [LARGE SCALE GENOMIC DNA]</scope>
    <source>
        <strain evidence="2">T-y2</strain>
    </source>
</reference>
<evidence type="ECO:0000313" key="1">
    <source>
        <dbReference type="EMBL" id="MDT0295118.1"/>
    </source>
</evidence>
<sequence length="113" mass="12948">MLIKPLWPIVDYVINYDHIVSTLCENKDKPKMECNGKCYLSKMLAKEASEETENPFSHETSKTEIPHVIISECIAAYIFTPEVILDAKENIAYHSTLNSFQFISKLYHPPELG</sequence>
<name>A0ABU2KKC9_9FLAO</name>
<protein>
    <submittedName>
        <fullName evidence="1">Uncharacterized protein</fullName>
    </submittedName>
</protein>
<proteinExistence type="predicted"/>
<organism evidence="1 2">
    <name type="scientific">Mesonia ostreae</name>
    <dbReference type="NCBI Taxonomy" id="861110"/>
    <lineage>
        <taxon>Bacteria</taxon>
        <taxon>Pseudomonadati</taxon>
        <taxon>Bacteroidota</taxon>
        <taxon>Flavobacteriia</taxon>
        <taxon>Flavobacteriales</taxon>
        <taxon>Flavobacteriaceae</taxon>
        <taxon>Mesonia</taxon>
    </lineage>
</organism>
<accession>A0ABU2KKC9</accession>
<dbReference type="Proteomes" id="UP001182991">
    <property type="component" value="Unassembled WGS sequence"/>
</dbReference>
<dbReference type="EMBL" id="JAVRBG010000010">
    <property type="protein sequence ID" value="MDT0295118.1"/>
    <property type="molecule type" value="Genomic_DNA"/>
</dbReference>
<dbReference type="RefSeq" id="WP_311402050.1">
    <property type="nucleotide sequence ID" value="NZ_JAVRBG010000010.1"/>
</dbReference>
<gene>
    <name evidence="1" type="ORF">RLT85_10775</name>
</gene>
<keyword evidence="2" id="KW-1185">Reference proteome</keyword>
<comment type="caution">
    <text evidence="1">The sequence shown here is derived from an EMBL/GenBank/DDBJ whole genome shotgun (WGS) entry which is preliminary data.</text>
</comment>
<evidence type="ECO:0000313" key="2">
    <source>
        <dbReference type="Proteomes" id="UP001182991"/>
    </source>
</evidence>